<comment type="caution">
    <text evidence="2">The sequence shown here is derived from an EMBL/GenBank/DDBJ whole genome shotgun (WGS) entry which is preliminary data.</text>
</comment>
<name>A0ABX0J159_9BACL</name>
<keyword evidence="3" id="KW-1185">Reference proteome</keyword>
<accession>A0ABX0J159</accession>
<evidence type="ECO:0000313" key="3">
    <source>
        <dbReference type="Proteomes" id="UP001165962"/>
    </source>
</evidence>
<evidence type="ECO:0008006" key="4">
    <source>
        <dbReference type="Google" id="ProtNLM"/>
    </source>
</evidence>
<feature type="transmembrane region" description="Helical" evidence="1">
    <location>
        <begin position="204"/>
        <end position="221"/>
    </location>
</feature>
<feature type="transmembrane region" description="Helical" evidence="1">
    <location>
        <begin position="137"/>
        <end position="159"/>
    </location>
</feature>
<sequence length="259" mass="29261">MTNLVLRWLNVLALFAMLLYSWVADARPLNGLTTAEISSRFLVAIHPELYALAIWGAIYVLLIGFVLLQFMPSVRKHLEFKEIGPWFVISCLLQSASILLWHYLYTVPSLMLSIALLLALIVIYTRTRSQGWSADPLVRWMVQVPFSLYLGWTFVMALVRISEALHEFNQGGFDFSGTVWTLLMIFIMVAVATMAGINFRDPAFIGTTVWGLMAIGIANSFNDTVFYTAWSFAGLLLLLAVSMLWGEPSIVRRKVLDRV</sequence>
<feature type="transmembrane region" description="Helical" evidence="1">
    <location>
        <begin position="50"/>
        <end position="71"/>
    </location>
</feature>
<organism evidence="2 3">
    <name type="scientific">Paenibacillus agricola</name>
    <dbReference type="NCBI Taxonomy" id="2716264"/>
    <lineage>
        <taxon>Bacteria</taxon>
        <taxon>Bacillati</taxon>
        <taxon>Bacillota</taxon>
        <taxon>Bacilli</taxon>
        <taxon>Bacillales</taxon>
        <taxon>Paenibacillaceae</taxon>
        <taxon>Paenibacillus</taxon>
    </lineage>
</organism>
<keyword evidence="1" id="KW-0472">Membrane</keyword>
<protein>
    <recommendedName>
        <fullName evidence="4">Tryptophan-rich sensory protein</fullName>
    </recommendedName>
</protein>
<evidence type="ECO:0000313" key="2">
    <source>
        <dbReference type="EMBL" id="NHN29418.1"/>
    </source>
</evidence>
<dbReference type="PANTHER" id="PTHR33802:SF1">
    <property type="entry name" value="XK-RELATED PROTEIN"/>
    <property type="match status" value="1"/>
</dbReference>
<proteinExistence type="predicted"/>
<dbReference type="Proteomes" id="UP001165962">
    <property type="component" value="Unassembled WGS sequence"/>
</dbReference>
<dbReference type="PANTHER" id="PTHR33802">
    <property type="entry name" value="SI:CH211-161H7.5-RELATED"/>
    <property type="match status" value="1"/>
</dbReference>
<feature type="transmembrane region" description="Helical" evidence="1">
    <location>
        <begin position="179"/>
        <end position="197"/>
    </location>
</feature>
<gene>
    <name evidence="2" type="ORF">G9U52_06185</name>
</gene>
<dbReference type="RefSeq" id="WP_166147358.1">
    <property type="nucleotide sequence ID" value="NZ_JAAOIW010000002.1"/>
</dbReference>
<dbReference type="EMBL" id="JAAOIW010000002">
    <property type="protein sequence ID" value="NHN29418.1"/>
    <property type="molecule type" value="Genomic_DNA"/>
</dbReference>
<feature type="transmembrane region" description="Helical" evidence="1">
    <location>
        <begin position="83"/>
        <end position="101"/>
    </location>
</feature>
<feature type="transmembrane region" description="Helical" evidence="1">
    <location>
        <begin position="107"/>
        <end position="125"/>
    </location>
</feature>
<feature type="transmembrane region" description="Helical" evidence="1">
    <location>
        <begin position="227"/>
        <end position="246"/>
    </location>
</feature>
<reference evidence="2" key="1">
    <citation type="submission" date="2020-03" db="EMBL/GenBank/DDBJ databases">
        <title>Draft sequencing of Paenibacilllus sp. S3N08.</title>
        <authorList>
            <person name="Kim D.-U."/>
        </authorList>
    </citation>
    <scope>NUCLEOTIDE SEQUENCE</scope>
    <source>
        <strain evidence="2">S3N08</strain>
    </source>
</reference>
<evidence type="ECO:0000256" key="1">
    <source>
        <dbReference type="SAM" id="Phobius"/>
    </source>
</evidence>
<keyword evidence="1" id="KW-1133">Transmembrane helix</keyword>
<keyword evidence="1" id="KW-0812">Transmembrane</keyword>